<dbReference type="Proteomes" id="UP000824156">
    <property type="component" value="Unassembled WGS sequence"/>
</dbReference>
<accession>A0A9D1W7Y1</accession>
<evidence type="ECO:0000313" key="1">
    <source>
        <dbReference type="EMBL" id="HIX54275.1"/>
    </source>
</evidence>
<dbReference type="AlphaFoldDB" id="A0A9D1W7Y1"/>
<comment type="caution">
    <text evidence="1">The sequence shown here is derived from an EMBL/GenBank/DDBJ whole genome shotgun (WGS) entry which is preliminary data.</text>
</comment>
<sequence length="61" mass="7152">MIKNEINKGIYGSGYAYSIEKLNFKWEIEWLANDQSKAFIILEDILNLLTDMRFLNSTAYT</sequence>
<protein>
    <submittedName>
        <fullName evidence="1">Uncharacterized protein</fullName>
    </submittedName>
</protein>
<dbReference type="EMBL" id="DXEZ01000128">
    <property type="protein sequence ID" value="HIX54275.1"/>
    <property type="molecule type" value="Genomic_DNA"/>
</dbReference>
<organism evidence="1 2">
    <name type="scientific">Candidatus Sphingobacterium stercoripullorum</name>
    <dbReference type="NCBI Taxonomy" id="2838759"/>
    <lineage>
        <taxon>Bacteria</taxon>
        <taxon>Pseudomonadati</taxon>
        <taxon>Bacteroidota</taxon>
        <taxon>Sphingobacteriia</taxon>
        <taxon>Sphingobacteriales</taxon>
        <taxon>Sphingobacteriaceae</taxon>
        <taxon>Sphingobacterium</taxon>
    </lineage>
</organism>
<name>A0A9D1W7Y1_9SPHI</name>
<reference evidence="1" key="2">
    <citation type="submission" date="2021-04" db="EMBL/GenBank/DDBJ databases">
        <authorList>
            <person name="Gilroy R."/>
        </authorList>
    </citation>
    <scope>NUCLEOTIDE SEQUENCE</scope>
    <source>
        <strain evidence="1">1719</strain>
    </source>
</reference>
<evidence type="ECO:0000313" key="2">
    <source>
        <dbReference type="Proteomes" id="UP000824156"/>
    </source>
</evidence>
<gene>
    <name evidence="1" type="ORF">H9853_04565</name>
</gene>
<proteinExistence type="predicted"/>
<reference evidence="1" key="1">
    <citation type="journal article" date="2021" name="PeerJ">
        <title>Extensive microbial diversity within the chicken gut microbiome revealed by metagenomics and culture.</title>
        <authorList>
            <person name="Gilroy R."/>
            <person name="Ravi A."/>
            <person name="Getino M."/>
            <person name="Pursley I."/>
            <person name="Horton D.L."/>
            <person name="Alikhan N.F."/>
            <person name="Baker D."/>
            <person name="Gharbi K."/>
            <person name="Hall N."/>
            <person name="Watson M."/>
            <person name="Adriaenssens E.M."/>
            <person name="Foster-Nyarko E."/>
            <person name="Jarju S."/>
            <person name="Secka A."/>
            <person name="Antonio M."/>
            <person name="Oren A."/>
            <person name="Chaudhuri R.R."/>
            <person name="La Ragione R."/>
            <person name="Hildebrand F."/>
            <person name="Pallen M.J."/>
        </authorList>
    </citation>
    <scope>NUCLEOTIDE SEQUENCE</scope>
    <source>
        <strain evidence="1">1719</strain>
    </source>
</reference>